<name>A0A8H4PW65_9HYPO</name>
<dbReference type="InterPro" id="IPR007259">
    <property type="entry name" value="GCP"/>
</dbReference>
<keyword evidence="3 6" id="KW-0963">Cytoplasm</keyword>
<evidence type="ECO:0000313" key="10">
    <source>
        <dbReference type="EMBL" id="KAF4511646.1"/>
    </source>
</evidence>
<organism evidence="10 11">
    <name type="scientific">Ophiocordyceps sinensis</name>
    <dbReference type="NCBI Taxonomy" id="72228"/>
    <lineage>
        <taxon>Eukaryota</taxon>
        <taxon>Fungi</taxon>
        <taxon>Dikarya</taxon>
        <taxon>Ascomycota</taxon>
        <taxon>Pezizomycotina</taxon>
        <taxon>Sordariomycetes</taxon>
        <taxon>Hypocreomycetidae</taxon>
        <taxon>Hypocreales</taxon>
        <taxon>Ophiocordycipitaceae</taxon>
        <taxon>Ophiocordyceps</taxon>
    </lineage>
</organism>
<comment type="caution">
    <text evidence="10">The sequence shown here is derived from an EMBL/GenBank/DDBJ whole genome shotgun (WGS) entry which is preliminary data.</text>
</comment>
<dbReference type="GO" id="GO:0051011">
    <property type="term" value="F:microtubule minus-end binding"/>
    <property type="evidence" value="ECO:0007669"/>
    <property type="project" value="TreeGrafter"/>
</dbReference>
<proteinExistence type="inferred from homology"/>
<dbReference type="InterPro" id="IPR040457">
    <property type="entry name" value="GCP_C"/>
</dbReference>
<dbReference type="AlphaFoldDB" id="A0A8H4PW65"/>
<dbReference type="GO" id="GO:0031122">
    <property type="term" value="P:cytoplasmic microtubule organization"/>
    <property type="evidence" value="ECO:0007669"/>
    <property type="project" value="TreeGrafter"/>
</dbReference>
<keyword evidence="11" id="KW-1185">Reference proteome</keyword>
<evidence type="ECO:0000256" key="5">
    <source>
        <dbReference type="ARBA" id="ARBA00023212"/>
    </source>
</evidence>
<feature type="domain" description="Gamma tubulin complex component protein N-terminal" evidence="9">
    <location>
        <begin position="2"/>
        <end position="303"/>
    </location>
</feature>
<dbReference type="Gene3D" id="1.20.120.1900">
    <property type="entry name" value="Gamma-tubulin complex, C-terminal domain"/>
    <property type="match status" value="1"/>
</dbReference>
<comment type="subcellular location">
    <subcellularLocation>
        <location evidence="1 6">Cytoplasm</location>
        <location evidence="1 6">Cytoskeleton</location>
        <location evidence="1 6">Microtubule organizing center</location>
    </subcellularLocation>
</comment>
<evidence type="ECO:0000256" key="1">
    <source>
        <dbReference type="ARBA" id="ARBA00004267"/>
    </source>
</evidence>
<dbReference type="InterPro" id="IPR042241">
    <property type="entry name" value="GCP_C_sf"/>
</dbReference>
<reference evidence="10 11" key="1">
    <citation type="journal article" date="2020" name="Genome Biol. Evol.">
        <title>A new high-quality draft genome assembly of the Chinese cordyceps Ophiocordyceps sinensis.</title>
        <authorList>
            <person name="Shu R."/>
            <person name="Zhang J."/>
            <person name="Meng Q."/>
            <person name="Zhang H."/>
            <person name="Zhou G."/>
            <person name="Li M."/>
            <person name="Wu P."/>
            <person name="Zhao Y."/>
            <person name="Chen C."/>
            <person name="Qin Q."/>
        </authorList>
    </citation>
    <scope>NUCLEOTIDE SEQUENCE [LARGE SCALE GENOMIC DNA]</scope>
    <source>
        <strain evidence="10 11">IOZ07</strain>
    </source>
</reference>
<dbReference type="GO" id="GO:0005874">
    <property type="term" value="C:microtubule"/>
    <property type="evidence" value="ECO:0007669"/>
    <property type="project" value="UniProtKB-KW"/>
</dbReference>
<dbReference type="Pfam" id="PF04130">
    <property type="entry name" value="GCP_C_terminal"/>
    <property type="match status" value="1"/>
</dbReference>
<dbReference type="GO" id="GO:0051321">
    <property type="term" value="P:meiotic cell cycle"/>
    <property type="evidence" value="ECO:0007669"/>
    <property type="project" value="TreeGrafter"/>
</dbReference>
<feature type="region of interest" description="Disordered" evidence="7">
    <location>
        <begin position="562"/>
        <end position="606"/>
    </location>
</feature>
<gene>
    <name evidence="10" type="ORF">G6O67_003423</name>
</gene>
<evidence type="ECO:0000256" key="3">
    <source>
        <dbReference type="ARBA" id="ARBA00022490"/>
    </source>
</evidence>
<dbReference type="GO" id="GO:0051225">
    <property type="term" value="P:spindle assembly"/>
    <property type="evidence" value="ECO:0007669"/>
    <property type="project" value="TreeGrafter"/>
</dbReference>
<dbReference type="GO" id="GO:0044732">
    <property type="term" value="C:mitotic spindle pole body"/>
    <property type="evidence" value="ECO:0007669"/>
    <property type="project" value="TreeGrafter"/>
</dbReference>
<evidence type="ECO:0000256" key="6">
    <source>
        <dbReference type="RuleBase" id="RU363050"/>
    </source>
</evidence>
<evidence type="ECO:0000259" key="8">
    <source>
        <dbReference type="Pfam" id="PF04130"/>
    </source>
</evidence>
<dbReference type="GO" id="GO:0000922">
    <property type="term" value="C:spindle pole"/>
    <property type="evidence" value="ECO:0007669"/>
    <property type="project" value="InterPro"/>
</dbReference>
<dbReference type="GO" id="GO:0043015">
    <property type="term" value="F:gamma-tubulin binding"/>
    <property type="evidence" value="ECO:0007669"/>
    <property type="project" value="InterPro"/>
</dbReference>
<dbReference type="PANTHER" id="PTHR19302:SF27">
    <property type="entry name" value="GAMMA-TUBULIN COMPLEX COMPONENT 4"/>
    <property type="match status" value="1"/>
</dbReference>
<dbReference type="InterPro" id="IPR041470">
    <property type="entry name" value="GCP_N"/>
</dbReference>
<keyword evidence="4 6" id="KW-0493">Microtubule</keyword>
<dbReference type="Pfam" id="PF17681">
    <property type="entry name" value="GCP_N_terminal"/>
    <property type="match status" value="1"/>
</dbReference>
<keyword evidence="5 6" id="KW-0206">Cytoskeleton</keyword>
<dbReference type="GO" id="GO:0007020">
    <property type="term" value="P:microtubule nucleation"/>
    <property type="evidence" value="ECO:0007669"/>
    <property type="project" value="InterPro"/>
</dbReference>
<feature type="domain" description="Gamma tubulin complex component C-terminal" evidence="8">
    <location>
        <begin position="313"/>
        <end position="752"/>
    </location>
</feature>
<evidence type="ECO:0000256" key="2">
    <source>
        <dbReference type="ARBA" id="ARBA00010337"/>
    </source>
</evidence>
<evidence type="ECO:0000259" key="9">
    <source>
        <dbReference type="Pfam" id="PF17681"/>
    </source>
</evidence>
<dbReference type="GO" id="GO:0000930">
    <property type="term" value="C:gamma-tubulin complex"/>
    <property type="evidence" value="ECO:0007669"/>
    <property type="project" value="TreeGrafter"/>
</dbReference>
<dbReference type="GO" id="GO:0000278">
    <property type="term" value="P:mitotic cell cycle"/>
    <property type="evidence" value="ECO:0007669"/>
    <property type="project" value="TreeGrafter"/>
</dbReference>
<sequence length="770" mass="84674">MLHEILLSLSGHPSPLLSSCNSEADALAAITPPERQLLASAAHLGNVHVDLISHASRLASSHPSAICRAVANAIQSRHLSAFQRKVLEVEESILTINPELVGAYNIVPLTAVMGEFQQWTKRMEWLLETTRFMAANRDKCHGADLINRLTVEVQSGYRDVAETALSLVAVAETAWLKHVSAWLLYGRLPSLGSADFFVQKSQPPDEPSCPATLPTAPNPRQDFICASQRLPSFVTPATAASMLYIGKSLNRIRAVGHGSSSIGGLGHVSSKLQELASLTFPLNATSFTRTVGSIRLSLSENTLSKLLPLAKVLEMLQLLRDFLLLGRGEFALALTHEADDKIRNRWRRAGNLAHERDSSFKNVTIKDGEVASALNRTWAVLASMQGQHADEDEQLELARDLLRLQLTKPSTPSPLSTGQGLVSSDVAKCLETLPFQSLLFSVPAMLSVELPSPLDMVISPADLQMYSCINSYLLSLRRAHIRVTDLWKMTSLRRHHAAPTGADEHAVTLRRRWSARSAALRSSWTTASAAIFFLGETEGYLQTEVVAGMWETFSSWLTGHDARHDRRGDGPAPTSGQVDEDDDLFLPDEASNRGRMADAPPTHDPQTLSTAHARFLATLAHRLLLTQPRFTEALYALLTHIDHLVLHMRRLHSIFISMDLEADAGVVDAFVDLERDEGDVLALLRGVEAKVRRGIEVVVDTLRALENDSKFLDEWEAEGGLTDDDSSGSRRYAPGKIGGIDRLLMKLDFGGWLGSRHDEWHRPGRGTETL</sequence>
<protein>
    <recommendedName>
        <fullName evidence="6">Spindle pole body component</fullName>
    </recommendedName>
</protein>
<dbReference type="PANTHER" id="PTHR19302">
    <property type="entry name" value="GAMMA TUBULIN COMPLEX PROTEIN"/>
    <property type="match status" value="1"/>
</dbReference>
<dbReference type="EMBL" id="JAAVMX010000003">
    <property type="protein sequence ID" value="KAF4511646.1"/>
    <property type="molecule type" value="Genomic_DNA"/>
</dbReference>
<dbReference type="OrthoDB" id="78652at2759"/>
<evidence type="ECO:0000256" key="7">
    <source>
        <dbReference type="SAM" id="MobiDB-lite"/>
    </source>
</evidence>
<comment type="similarity">
    <text evidence="2 6">Belongs to the TUBGCP family.</text>
</comment>
<evidence type="ECO:0000256" key="4">
    <source>
        <dbReference type="ARBA" id="ARBA00022701"/>
    </source>
</evidence>
<accession>A0A8H4PW65</accession>
<dbReference type="Proteomes" id="UP000557566">
    <property type="component" value="Unassembled WGS sequence"/>
</dbReference>
<evidence type="ECO:0000313" key="11">
    <source>
        <dbReference type="Proteomes" id="UP000557566"/>
    </source>
</evidence>